<feature type="compositionally biased region" description="Polar residues" evidence="7">
    <location>
        <begin position="45"/>
        <end position="61"/>
    </location>
</feature>
<gene>
    <name evidence="9" type="ORF">EDC64_103136</name>
</gene>
<dbReference type="PROSITE" id="PS51257">
    <property type="entry name" value="PROKAR_LIPOPROTEIN"/>
    <property type="match status" value="1"/>
</dbReference>
<dbReference type="Proteomes" id="UP000294664">
    <property type="component" value="Unassembled WGS sequence"/>
</dbReference>
<dbReference type="NCBIfam" id="NF047847">
    <property type="entry name" value="SS_mature_LptM"/>
    <property type="match status" value="1"/>
</dbReference>
<keyword evidence="2 8" id="KW-0732">Signal</keyword>
<sequence length="104" mass="10728">MSFRPLLLCSLLAFALAGCGVKGPLEPPPNAAGAPQANASAPQIGNRTPETMGQATRQAGQQAWGANPEYAGGINPPDMPGDSISRPAPQPTAPQKSFFLDFLL</sequence>
<evidence type="ECO:0000256" key="6">
    <source>
        <dbReference type="ARBA" id="ARBA00023288"/>
    </source>
</evidence>
<dbReference type="AlphaFoldDB" id="A0A4R3LZZ9"/>
<evidence type="ECO:0000313" key="9">
    <source>
        <dbReference type="EMBL" id="TCT06033.1"/>
    </source>
</evidence>
<feature type="signal peptide" evidence="8">
    <location>
        <begin position="1"/>
        <end position="17"/>
    </location>
</feature>
<reference evidence="9 10" key="1">
    <citation type="submission" date="2019-03" db="EMBL/GenBank/DDBJ databases">
        <title>Genomic Encyclopedia of Type Strains, Phase IV (KMG-IV): sequencing the most valuable type-strain genomes for metagenomic binning, comparative biology and taxonomic classification.</title>
        <authorList>
            <person name="Goeker M."/>
        </authorList>
    </citation>
    <scope>NUCLEOTIDE SEQUENCE [LARGE SCALE GENOMIC DNA]</scope>
    <source>
        <strain evidence="9 10">DSM 9035</strain>
    </source>
</reference>
<evidence type="ECO:0000256" key="3">
    <source>
        <dbReference type="ARBA" id="ARBA00023136"/>
    </source>
</evidence>
<dbReference type="EMBL" id="SMAI01000003">
    <property type="protein sequence ID" value="TCT06033.1"/>
    <property type="molecule type" value="Genomic_DNA"/>
</dbReference>
<feature type="compositionally biased region" description="Low complexity" evidence="7">
    <location>
        <begin position="31"/>
        <end position="43"/>
    </location>
</feature>
<evidence type="ECO:0000256" key="4">
    <source>
        <dbReference type="ARBA" id="ARBA00023139"/>
    </source>
</evidence>
<keyword evidence="6 9" id="KW-0449">Lipoprotein</keyword>
<evidence type="ECO:0000256" key="5">
    <source>
        <dbReference type="ARBA" id="ARBA00023237"/>
    </source>
</evidence>
<comment type="subcellular location">
    <subcellularLocation>
        <location evidence="1">Cell outer membrane</location>
        <topology evidence="1">Lipid-anchor</topology>
    </subcellularLocation>
</comment>
<evidence type="ECO:0000313" key="10">
    <source>
        <dbReference type="Proteomes" id="UP000294664"/>
    </source>
</evidence>
<dbReference type="RefSeq" id="WP_245504574.1">
    <property type="nucleotide sequence ID" value="NZ_SMAI01000003.1"/>
</dbReference>
<protein>
    <submittedName>
        <fullName evidence="9">Putative lipoprotein</fullName>
    </submittedName>
</protein>
<feature type="chain" id="PRO_5020793370" evidence="8">
    <location>
        <begin position="18"/>
        <end position="104"/>
    </location>
</feature>
<evidence type="ECO:0000256" key="1">
    <source>
        <dbReference type="ARBA" id="ARBA00004459"/>
    </source>
</evidence>
<dbReference type="Pfam" id="PF13627">
    <property type="entry name" value="LptM_cons"/>
    <property type="match status" value="1"/>
</dbReference>
<keyword evidence="4" id="KW-0564">Palmitate</keyword>
<dbReference type="GO" id="GO:0009279">
    <property type="term" value="C:cell outer membrane"/>
    <property type="evidence" value="ECO:0007669"/>
    <property type="project" value="UniProtKB-SubCell"/>
</dbReference>
<comment type="caution">
    <text evidence="9">The sequence shown here is derived from an EMBL/GenBank/DDBJ whole genome shotgun (WGS) entry which is preliminary data.</text>
</comment>
<dbReference type="InterPro" id="IPR032831">
    <property type="entry name" value="LptM_cons"/>
</dbReference>
<organism evidence="9 10">
    <name type="scientific">Aquabacter spiritensis</name>
    <dbReference type="NCBI Taxonomy" id="933073"/>
    <lineage>
        <taxon>Bacteria</taxon>
        <taxon>Pseudomonadati</taxon>
        <taxon>Pseudomonadota</taxon>
        <taxon>Alphaproteobacteria</taxon>
        <taxon>Hyphomicrobiales</taxon>
        <taxon>Xanthobacteraceae</taxon>
        <taxon>Aquabacter</taxon>
    </lineage>
</organism>
<evidence type="ECO:0000256" key="8">
    <source>
        <dbReference type="SAM" id="SignalP"/>
    </source>
</evidence>
<proteinExistence type="predicted"/>
<keyword evidence="3" id="KW-0472">Membrane</keyword>
<keyword evidence="5" id="KW-0998">Cell outer membrane</keyword>
<accession>A0A4R3LZZ9</accession>
<evidence type="ECO:0000256" key="7">
    <source>
        <dbReference type="SAM" id="MobiDB-lite"/>
    </source>
</evidence>
<evidence type="ECO:0000256" key="2">
    <source>
        <dbReference type="ARBA" id="ARBA00022729"/>
    </source>
</evidence>
<feature type="region of interest" description="Disordered" evidence="7">
    <location>
        <begin position="24"/>
        <end position="96"/>
    </location>
</feature>
<name>A0A4R3LZZ9_9HYPH</name>
<keyword evidence="10" id="KW-1185">Reference proteome</keyword>